<proteinExistence type="predicted"/>
<evidence type="ECO:0000313" key="1">
    <source>
        <dbReference type="EMBL" id="AUD04414.1"/>
    </source>
</evidence>
<dbReference type="InterPro" id="IPR036866">
    <property type="entry name" value="RibonucZ/Hydroxyglut_hydro"/>
</dbReference>
<evidence type="ECO:0008006" key="3">
    <source>
        <dbReference type="Google" id="ProtNLM"/>
    </source>
</evidence>
<dbReference type="EMBL" id="CP025096">
    <property type="protein sequence ID" value="AUD04414.1"/>
    <property type="molecule type" value="Genomic_DNA"/>
</dbReference>
<reference evidence="1 2" key="1">
    <citation type="submission" date="2017-11" db="EMBL/GenBank/DDBJ databases">
        <title>Taxonomic description and genome sequences of Spirosoma HA7 sp. nov., isolated from pollen microhabitat of Corylus avellana.</title>
        <authorList>
            <person name="Ambika Manirajan B."/>
            <person name="Suarez C."/>
            <person name="Ratering S."/>
            <person name="Geissler-Plaum R."/>
            <person name="Cardinale M."/>
            <person name="Sylvia S."/>
        </authorList>
    </citation>
    <scope>NUCLEOTIDE SEQUENCE [LARGE SCALE GENOMIC DNA]</scope>
    <source>
        <strain evidence="1 2">HA7</strain>
    </source>
</reference>
<dbReference type="AlphaFoldDB" id="A0A2K8Z3K3"/>
<dbReference type="SUPFAM" id="SSF56281">
    <property type="entry name" value="Metallo-hydrolase/oxidoreductase"/>
    <property type="match status" value="1"/>
</dbReference>
<dbReference type="KEGG" id="spir:CWM47_22755"/>
<name>A0A2K8Z3K3_9BACT</name>
<protein>
    <recommendedName>
        <fullName evidence="3">Metallo-beta-lactamase domain-containing protein</fullName>
    </recommendedName>
</protein>
<accession>A0A2K8Z3K3</accession>
<dbReference type="Gene3D" id="3.60.15.10">
    <property type="entry name" value="Ribonuclease Z/Hydroxyacylglutathione hydrolase-like"/>
    <property type="match status" value="1"/>
</dbReference>
<organism evidence="1 2">
    <name type="scientific">Spirosoma pollinicola</name>
    <dbReference type="NCBI Taxonomy" id="2057025"/>
    <lineage>
        <taxon>Bacteria</taxon>
        <taxon>Pseudomonadati</taxon>
        <taxon>Bacteroidota</taxon>
        <taxon>Cytophagia</taxon>
        <taxon>Cytophagales</taxon>
        <taxon>Cytophagaceae</taxon>
        <taxon>Spirosoma</taxon>
    </lineage>
</organism>
<evidence type="ECO:0000313" key="2">
    <source>
        <dbReference type="Proteomes" id="UP000232883"/>
    </source>
</evidence>
<keyword evidence="2" id="KW-1185">Reference proteome</keyword>
<sequence length="119" mass="13590">MVTHSRSRLSRETYYLGEGHTLDNIAVWFSKEKILYGGCLTKGADAENLGYLGDANETDYETTLKRVRKKCPKPKFIIVSHHDWTNLNSLKNSIKLAKRLRMKKTRAMGFPVFNGPGKE</sequence>
<dbReference type="Proteomes" id="UP000232883">
    <property type="component" value="Chromosome"/>
</dbReference>
<gene>
    <name evidence="1" type="ORF">CWM47_22755</name>
</gene>